<evidence type="ECO:0000313" key="2">
    <source>
        <dbReference type="EMBL" id="MBL1222770.1"/>
    </source>
</evidence>
<comment type="caution">
    <text evidence="2">The sequence shown here is derived from an EMBL/GenBank/DDBJ whole genome shotgun (WGS) entry which is preliminary data.</text>
</comment>
<organism evidence="2 3">
    <name type="scientific">Chryseobacterium endalhagicum</name>
    <dbReference type="NCBI Taxonomy" id="2797638"/>
    <lineage>
        <taxon>Bacteria</taxon>
        <taxon>Pseudomonadati</taxon>
        <taxon>Bacteroidota</taxon>
        <taxon>Flavobacteriia</taxon>
        <taxon>Flavobacteriales</taxon>
        <taxon>Weeksellaceae</taxon>
        <taxon>Chryseobacterium group</taxon>
        <taxon>Chryseobacterium</taxon>
    </lineage>
</organism>
<evidence type="ECO:0000259" key="1">
    <source>
        <dbReference type="Pfam" id="PF00144"/>
    </source>
</evidence>
<reference evidence="2 3" key="1">
    <citation type="submission" date="2020-12" db="EMBL/GenBank/DDBJ databases">
        <title>Chryseobacterium endoalhailicus sp. nov., isolated from seed of leguminous plant.</title>
        <authorList>
            <person name="Zhang X."/>
        </authorList>
    </citation>
    <scope>NUCLEOTIDE SEQUENCE [LARGE SCALE GENOMIC DNA]</scope>
    <source>
        <strain evidence="2 3">L7</strain>
    </source>
</reference>
<sequence length="411" mass="46256">MKKNLLLIFVYAALTSCNSLKVKPIQPHIKDSLNTEINALYQQGIFNGFAVSIVDDTSTLYQQGFGFSETKSKKAYTNHTLQNIASVSKTFVGIALLKAQELGKFHLDDPIQKYLPFKVANPNFPQTPITIRQLAAHTSSITDNEFYLSKTYYLKPDQNLAGAKLNFDDEQVFNPSGSIISMASFLENVLTENGKWNKNSFSAHKPGTIYEYSNVGTTLAAFIIEQATGQSFSDFTKQYILKPLKMNDSGWKFEEINFSAFSRLYENPQTVLPYYHSITYPDGGLITNINDLSKYLAELMKGYNGKGTLLTSESYKEYFKPQLAAKNFTERNEQNPYSESYNTGAFIGYGYTGFIGHTGGDPGVMSIMFFDPKNNLGRIMVFNTNFSDKKGNDVFYGIWNVLEKYQGKLSK</sequence>
<keyword evidence="3" id="KW-1185">Reference proteome</keyword>
<accession>A0ABS1QJI4</accession>
<dbReference type="PANTHER" id="PTHR46825">
    <property type="entry name" value="D-ALANYL-D-ALANINE-CARBOXYPEPTIDASE/ENDOPEPTIDASE AMPH"/>
    <property type="match status" value="1"/>
</dbReference>
<dbReference type="SUPFAM" id="SSF56601">
    <property type="entry name" value="beta-lactamase/transpeptidase-like"/>
    <property type="match status" value="1"/>
</dbReference>
<dbReference type="PANTHER" id="PTHR46825:SF9">
    <property type="entry name" value="BETA-LACTAMASE-RELATED DOMAIN-CONTAINING PROTEIN"/>
    <property type="match status" value="1"/>
</dbReference>
<dbReference type="Proteomes" id="UP000661696">
    <property type="component" value="Unassembled WGS sequence"/>
</dbReference>
<evidence type="ECO:0000313" key="3">
    <source>
        <dbReference type="Proteomes" id="UP000661696"/>
    </source>
</evidence>
<dbReference type="InterPro" id="IPR001466">
    <property type="entry name" value="Beta-lactam-related"/>
</dbReference>
<gene>
    <name evidence="2" type="ORF">JET18_18085</name>
</gene>
<dbReference type="EMBL" id="JAELVM010000003">
    <property type="protein sequence ID" value="MBL1222770.1"/>
    <property type="molecule type" value="Genomic_DNA"/>
</dbReference>
<dbReference type="RefSeq" id="WP_202093398.1">
    <property type="nucleotide sequence ID" value="NZ_JAELVM010000003.1"/>
</dbReference>
<proteinExistence type="predicted"/>
<dbReference type="Pfam" id="PF00144">
    <property type="entry name" value="Beta-lactamase"/>
    <property type="match status" value="1"/>
</dbReference>
<dbReference type="InterPro" id="IPR050491">
    <property type="entry name" value="AmpC-like"/>
</dbReference>
<dbReference type="PROSITE" id="PS51257">
    <property type="entry name" value="PROKAR_LIPOPROTEIN"/>
    <property type="match status" value="1"/>
</dbReference>
<protein>
    <submittedName>
        <fullName evidence="2">Beta-lactamase family protein</fullName>
    </submittedName>
</protein>
<feature type="domain" description="Beta-lactamase-related" evidence="1">
    <location>
        <begin position="40"/>
        <end position="398"/>
    </location>
</feature>
<dbReference type="Gene3D" id="3.40.710.10">
    <property type="entry name" value="DD-peptidase/beta-lactamase superfamily"/>
    <property type="match status" value="1"/>
</dbReference>
<name>A0ABS1QJI4_9FLAO</name>
<dbReference type="InterPro" id="IPR012338">
    <property type="entry name" value="Beta-lactam/transpept-like"/>
</dbReference>